<evidence type="ECO:0000313" key="3">
    <source>
        <dbReference type="Proteomes" id="UP000002402"/>
    </source>
</evidence>
<reference evidence="2 3" key="1">
    <citation type="journal article" date="2006" name="Proc. Natl. Acad. Sci. U.S.A.">
        <title>Evolution of sensory complexity recorded in a myxobacterial genome.</title>
        <authorList>
            <person name="Goldman B.S."/>
            <person name="Nierman W.C."/>
            <person name="Kaiser D."/>
            <person name="Slater S.C."/>
            <person name="Durkin A.S."/>
            <person name="Eisen J.A."/>
            <person name="Ronning C.M."/>
            <person name="Barbazuk W.B."/>
            <person name="Blanchard M."/>
            <person name="Field C."/>
            <person name="Halling C."/>
            <person name="Hinkle G."/>
            <person name="Iartchuk O."/>
            <person name="Kim H.S."/>
            <person name="Mackenzie C."/>
            <person name="Madupu R."/>
            <person name="Miller N."/>
            <person name="Shvartsbeyn A."/>
            <person name="Sullivan S.A."/>
            <person name="Vaudin M."/>
            <person name="Wiegand R."/>
            <person name="Kaplan H.B."/>
        </authorList>
    </citation>
    <scope>NUCLEOTIDE SEQUENCE [LARGE SCALE GENOMIC DNA]</scope>
    <source>
        <strain evidence="3">DK1622</strain>
    </source>
</reference>
<feature type="transmembrane region" description="Helical" evidence="1">
    <location>
        <begin position="54"/>
        <end position="72"/>
    </location>
</feature>
<keyword evidence="1" id="KW-0812">Transmembrane</keyword>
<organism evidence="2 3">
    <name type="scientific">Myxococcus xanthus (strain DK1622)</name>
    <dbReference type="NCBI Taxonomy" id="246197"/>
    <lineage>
        <taxon>Bacteria</taxon>
        <taxon>Pseudomonadati</taxon>
        <taxon>Myxococcota</taxon>
        <taxon>Myxococcia</taxon>
        <taxon>Myxococcales</taxon>
        <taxon>Cystobacterineae</taxon>
        <taxon>Myxococcaceae</taxon>
        <taxon>Myxococcus</taxon>
    </lineage>
</organism>
<dbReference type="Pfam" id="PF18919">
    <property type="entry name" value="DUF5670"/>
    <property type="match status" value="1"/>
</dbReference>
<dbReference type="STRING" id="246197.MXAN_3364"/>
<protein>
    <submittedName>
        <fullName evidence="2">Uncharacterized protein</fullName>
    </submittedName>
</protein>
<dbReference type="NCBIfam" id="NF033488">
    <property type="entry name" value="lmo0937_fam_TM"/>
    <property type="match status" value="1"/>
</dbReference>
<keyword evidence="3" id="KW-1185">Reference proteome</keyword>
<sequence length="81" mass="9027">MTVKRTGLPVRVPVPRFARARLWCVWRCGVYWTMGIILLVLWGLGLTTGSTEGYWVHLLLLFAMVALLLAVVSQGRRAASA</sequence>
<dbReference type="EnsemblBacteria" id="ABF86042">
    <property type="protein sequence ID" value="ABF86042"/>
    <property type="gene ID" value="MXAN_3364"/>
</dbReference>
<dbReference type="EMBL" id="CP000113">
    <property type="protein sequence ID" value="ABF86042.1"/>
    <property type="molecule type" value="Genomic_DNA"/>
</dbReference>
<keyword evidence="1" id="KW-1133">Transmembrane helix</keyword>
<evidence type="ECO:0000313" key="2">
    <source>
        <dbReference type="EMBL" id="ABF86042.1"/>
    </source>
</evidence>
<proteinExistence type="predicted"/>
<dbReference type="InterPro" id="IPR043727">
    <property type="entry name" value="Lmo0937-like"/>
</dbReference>
<feature type="transmembrane region" description="Helical" evidence="1">
    <location>
        <begin position="20"/>
        <end position="42"/>
    </location>
</feature>
<accession>Q1D712</accession>
<keyword evidence="1" id="KW-0472">Membrane</keyword>
<dbReference type="KEGG" id="mxa:MXAN_3364"/>
<evidence type="ECO:0000256" key="1">
    <source>
        <dbReference type="SAM" id="Phobius"/>
    </source>
</evidence>
<dbReference type="Proteomes" id="UP000002402">
    <property type="component" value="Chromosome"/>
</dbReference>
<dbReference type="AlphaFoldDB" id="Q1D712"/>
<dbReference type="HOGENOM" id="CLU_2602345_0_0_7"/>
<gene>
    <name evidence="2" type="ordered locus">MXAN_3364</name>
</gene>
<name>Q1D712_MYXXD</name>